<dbReference type="GO" id="GO:0009116">
    <property type="term" value="P:nucleoside metabolic process"/>
    <property type="evidence" value="ECO:0007669"/>
    <property type="project" value="InterPro"/>
</dbReference>
<reference evidence="2" key="2">
    <citation type="submission" date="2023-05" db="EMBL/GenBank/DDBJ databases">
        <authorList>
            <consortium name="Lawrence Berkeley National Laboratory"/>
            <person name="Steindorff A."/>
            <person name="Hensen N."/>
            <person name="Bonometti L."/>
            <person name="Westerberg I."/>
            <person name="Brannstrom I.O."/>
            <person name="Guillou S."/>
            <person name="Cros-Aarteil S."/>
            <person name="Calhoun S."/>
            <person name="Haridas S."/>
            <person name="Kuo A."/>
            <person name="Mondo S."/>
            <person name="Pangilinan J."/>
            <person name="Riley R."/>
            <person name="Labutti K."/>
            <person name="Andreopoulos B."/>
            <person name="Lipzen A."/>
            <person name="Chen C."/>
            <person name="Yanf M."/>
            <person name="Daum C."/>
            <person name="Ng V."/>
            <person name="Clum A."/>
            <person name="Ohm R."/>
            <person name="Martin F."/>
            <person name="Silar P."/>
            <person name="Natvig D."/>
            <person name="Lalanne C."/>
            <person name="Gautier V."/>
            <person name="Ament-Velasquez S.L."/>
            <person name="Kruys A."/>
            <person name="Hutchinson M.I."/>
            <person name="Powell A.J."/>
            <person name="Barry K."/>
            <person name="Miller A.N."/>
            <person name="Grigoriev I.V."/>
            <person name="Debuchy R."/>
            <person name="Gladieux P."/>
            <person name="Thoren M.H."/>
            <person name="Johannesson H."/>
        </authorList>
    </citation>
    <scope>NUCLEOTIDE SEQUENCE</scope>
    <source>
        <strain evidence="2">CBS 359.72</strain>
    </source>
</reference>
<evidence type="ECO:0000313" key="3">
    <source>
        <dbReference type="Proteomes" id="UP001303647"/>
    </source>
</evidence>
<dbReference type="Proteomes" id="UP001303647">
    <property type="component" value="Unassembled WGS sequence"/>
</dbReference>
<dbReference type="SUPFAM" id="SSF53167">
    <property type="entry name" value="Purine and uridine phosphorylases"/>
    <property type="match status" value="1"/>
</dbReference>
<evidence type="ECO:0000256" key="1">
    <source>
        <dbReference type="SAM" id="MobiDB-lite"/>
    </source>
</evidence>
<evidence type="ECO:0008006" key="4">
    <source>
        <dbReference type="Google" id="ProtNLM"/>
    </source>
</evidence>
<keyword evidence="3" id="KW-1185">Reference proteome</keyword>
<gene>
    <name evidence="2" type="ORF">C7999DRAFT_44913</name>
</gene>
<protein>
    <recommendedName>
        <fullName evidence="4">Nucleoside phosphorylase domain-containing protein</fullName>
    </recommendedName>
</protein>
<dbReference type="PANTHER" id="PTHR46082">
    <property type="entry name" value="ATP/GTP-BINDING PROTEIN-RELATED"/>
    <property type="match status" value="1"/>
</dbReference>
<comment type="caution">
    <text evidence="2">The sequence shown here is derived from an EMBL/GenBank/DDBJ whole genome shotgun (WGS) entry which is preliminary data.</text>
</comment>
<feature type="compositionally biased region" description="Basic and acidic residues" evidence="1">
    <location>
        <begin position="1"/>
        <end position="17"/>
    </location>
</feature>
<dbReference type="InterPro" id="IPR053137">
    <property type="entry name" value="NLR-like"/>
</dbReference>
<accession>A0AAN7CK28</accession>
<name>A0AAN7CK28_9PEZI</name>
<proteinExistence type="predicted"/>
<dbReference type="AlphaFoldDB" id="A0AAN7CK28"/>
<dbReference type="Gene3D" id="3.40.50.1580">
    <property type="entry name" value="Nucleoside phosphorylase domain"/>
    <property type="match status" value="1"/>
</dbReference>
<dbReference type="PANTHER" id="PTHR46082:SF11">
    <property type="entry name" value="AAA+ ATPASE DOMAIN-CONTAINING PROTEIN-RELATED"/>
    <property type="match status" value="1"/>
</dbReference>
<dbReference type="EMBL" id="MU857845">
    <property type="protein sequence ID" value="KAK4243235.1"/>
    <property type="molecule type" value="Genomic_DNA"/>
</dbReference>
<dbReference type="InterPro" id="IPR035994">
    <property type="entry name" value="Nucleoside_phosphorylase_sf"/>
</dbReference>
<evidence type="ECO:0000313" key="2">
    <source>
        <dbReference type="EMBL" id="KAK4243235.1"/>
    </source>
</evidence>
<dbReference type="GO" id="GO:0003824">
    <property type="term" value="F:catalytic activity"/>
    <property type="evidence" value="ECO:0007669"/>
    <property type="project" value="InterPro"/>
</dbReference>
<reference evidence="2" key="1">
    <citation type="journal article" date="2023" name="Mol. Phylogenet. Evol.">
        <title>Genome-scale phylogeny and comparative genomics of the fungal order Sordariales.</title>
        <authorList>
            <person name="Hensen N."/>
            <person name="Bonometti L."/>
            <person name="Westerberg I."/>
            <person name="Brannstrom I.O."/>
            <person name="Guillou S."/>
            <person name="Cros-Aarteil S."/>
            <person name="Calhoun S."/>
            <person name="Haridas S."/>
            <person name="Kuo A."/>
            <person name="Mondo S."/>
            <person name="Pangilinan J."/>
            <person name="Riley R."/>
            <person name="LaButti K."/>
            <person name="Andreopoulos B."/>
            <person name="Lipzen A."/>
            <person name="Chen C."/>
            <person name="Yan M."/>
            <person name="Daum C."/>
            <person name="Ng V."/>
            <person name="Clum A."/>
            <person name="Steindorff A."/>
            <person name="Ohm R.A."/>
            <person name="Martin F."/>
            <person name="Silar P."/>
            <person name="Natvig D.O."/>
            <person name="Lalanne C."/>
            <person name="Gautier V."/>
            <person name="Ament-Velasquez S.L."/>
            <person name="Kruys A."/>
            <person name="Hutchinson M.I."/>
            <person name="Powell A.J."/>
            <person name="Barry K."/>
            <person name="Miller A.N."/>
            <person name="Grigoriev I.V."/>
            <person name="Debuchy R."/>
            <person name="Gladieux P."/>
            <person name="Hiltunen Thoren M."/>
            <person name="Johannesson H."/>
        </authorList>
    </citation>
    <scope>NUCLEOTIDE SEQUENCE</scope>
    <source>
        <strain evidence="2">CBS 359.72</strain>
    </source>
</reference>
<sequence length="171" mass="18910">MDLKRPLQDHQDSDTSHPKRAKNFDVVSHGSYSGVPLVYGDYTIAWICIAGDTNTYVLGRIHRHNVVMVCLPGQYGMNNATIVATNLKRSFPGIHATLMVGIASGSPSQADLYLGDVVVGTRVIYNRIASLLRSRLSNLLRPDHPDRLFQAAYEHHPLDAPTCDDCDPKKL</sequence>
<feature type="region of interest" description="Disordered" evidence="1">
    <location>
        <begin position="1"/>
        <end position="21"/>
    </location>
</feature>
<organism evidence="2 3">
    <name type="scientific">Corynascus novoguineensis</name>
    <dbReference type="NCBI Taxonomy" id="1126955"/>
    <lineage>
        <taxon>Eukaryota</taxon>
        <taxon>Fungi</taxon>
        <taxon>Dikarya</taxon>
        <taxon>Ascomycota</taxon>
        <taxon>Pezizomycotina</taxon>
        <taxon>Sordariomycetes</taxon>
        <taxon>Sordariomycetidae</taxon>
        <taxon>Sordariales</taxon>
        <taxon>Chaetomiaceae</taxon>
        <taxon>Corynascus</taxon>
    </lineage>
</organism>